<keyword evidence="1" id="KW-0732">Signal</keyword>
<dbReference type="SUPFAM" id="SSF53649">
    <property type="entry name" value="Alkaline phosphatase-like"/>
    <property type="match status" value="1"/>
</dbReference>
<dbReference type="InterPro" id="IPR000917">
    <property type="entry name" value="Sulfatase_N"/>
</dbReference>
<feature type="chain" id="PRO_5016942350" evidence="1">
    <location>
        <begin position="28"/>
        <end position="526"/>
    </location>
</feature>
<dbReference type="CDD" id="cd16142">
    <property type="entry name" value="ARS_like"/>
    <property type="match status" value="1"/>
</dbReference>
<gene>
    <name evidence="3" type="ORF">DS909_19040</name>
</gene>
<name>A0A366WPQ9_9RHOB</name>
<dbReference type="InterPro" id="IPR052701">
    <property type="entry name" value="GAG_Ulvan_Degrading_Sulfatases"/>
</dbReference>
<dbReference type="RefSeq" id="WP_113825049.1">
    <property type="nucleotide sequence ID" value="NZ_QOCE01000046.1"/>
</dbReference>
<sequence length="526" mass="57923">MLKKHKGLITGLAITIAFGAAPNLVQADTEQPNILVIMADDVGWASLGSYHQGVKSIKTPNLDQLAADGMRLTDYYAQPSCTAGRSAFITGQYPVRTGMHTVGLPGDPDKGLSADDPTLAVMLKSLGYTTGQFGKNHLGDMNKFLPTMKGFNEYWGWLYHLNAMEYTVDPDWPKDTEFNDTFGPRNIIHAYATETVDETVDPRWGLVGKQRIVDDGPAPPERQKTLDNEVTAHTLDFIDRAVDSETPFFVWMAPARAHVWTHLSPEYEALLGDGRGLQDVVMKELDDNVGKVLAHLDTLGVADNTIVVFTSDNGPETMTWPDGGTTPFHGEKGTTWEGGFRVPAIIRWPGKVPAGQVNNGIFDGLDWMPTLVAAAGGPDNLPATLLEGYEGYQVHLDGYNQLSFLTGETGSNRKEIVYYEGPDLQAVRYNDWKAHFTIQTQGWAGPKEELNAPLLFNLRRDPYEKAADESGMYTRWMGNKMWAFGPAARLVQKHLSTFAEFPPRGSAVTNEAHVQEQISSEGGMSQ</sequence>
<dbReference type="AlphaFoldDB" id="A0A366WPQ9"/>
<proteinExistence type="predicted"/>
<organism evidence="3 4">
    <name type="scientific">Phaeobacter gallaeciensis</name>
    <dbReference type="NCBI Taxonomy" id="60890"/>
    <lineage>
        <taxon>Bacteria</taxon>
        <taxon>Pseudomonadati</taxon>
        <taxon>Pseudomonadota</taxon>
        <taxon>Alphaproteobacteria</taxon>
        <taxon>Rhodobacterales</taxon>
        <taxon>Roseobacteraceae</taxon>
        <taxon>Phaeobacter</taxon>
    </lineage>
</organism>
<dbReference type="PANTHER" id="PTHR43751:SF2">
    <property type="entry name" value="SULFATASE N-TERMINAL DOMAIN-CONTAINING PROTEIN"/>
    <property type="match status" value="1"/>
</dbReference>
<dbReference type="Gene3D" id="3.30.1120.10">
    <property type="match status" value="1"/>
</dbReference>
<dbReference type="EMBL" id="QOCE01000046">
    <property type="protein sequence ID" value="RBW51313.1"/>
    <property type="molecule type" value="Genomic_DNA"/>
</dbReference>
<dbReference type="Pfam" id="PF00884">
    <property type="entry name" value="Sulfatase"/>
    <property type="match status" value="1"/>
</dbReference>
<comment type="caution">
    <text evidence="3">The sequence shown here is derived from an EMBL/GenBank/DDBJ whole genome shotgun (WGS) entry which is preliminary data.</text>
</comment>
<dbReference type="Pfam" id="PF14707">
    <property type="entry name" value="Sulfatase_C"/>
    <property type="match status" value="1"/>
</dbReference>
<feature type="domain" description="Sulfatase N-terminal" evidence="2">
    <location>
        <begin position="32"/>
        <end position="376"/>
    </location>
</feature>
<dbReference type="Gene3D" id="3.40.720.10">
    <property type="entry name" value="Alkaline Phosphatase, subunit A"/>
    <property type="match status" value="1"/>
</dbReference>
<dbReference type="PANTHER" id="PTHR43751">
    <property type="entry name" value="SULFATASE"/>
    <property type="match status" value="1"/>
</dbReference>
<evidence type="ECO:0000313" key="3">
    <source>
        <dbReference type="EMBL" id="RBW51313.1"/>
    </source>
</evidence>
<evidence type="ECO:0000259" key="2">
    <source>
        <dbReference type="Pfam" id="PF00884"/>
    </source>
</evidence>
<reference evidence="3 4" key="1">
    <citation type="submission" date="2018-07" db="EMBL/GenBank/DDBJ databases">
        <title>Modular assembly of carbohydrate-degrading microbial communities in the ocean.</title>
        <authorList>
            <person name="Enke T.N."/>
            <person name="Datta M.S."/>
            <person name="Schwartzman J.A."/>
            <person name="Cermak N."/>
            <person name="Schmitz D.A."/>
            <person name="Barrere J."/>
            <person name="Cordero O.X."/>
        </authorList>
    </citation>
    <scope>NUCLEOTIDE SEQUENCE [LARGE SCALE GENOMIC DNA]</scope>
    <source>
        <strain evidence="3 4">C3M10</strain>
    </source>
</reference>
<dbReference type="InterPro" id="IPR017850">
    <property type="entry name" value="Alkaline_phosphatase_core_sf"/>
</dbReference>
<protein>
    <submittedName>
        <fullName evidence="3">Arylsulfatase</fullName>
    </submittedName>
</protein>
<feature type="signal peptide" evidence="1">
    <location>
        <begin position="1"/>
        <end position="27"/>
    </location>
</feature>
<evidence type="ECO:0000256" key="1">
    <source>
        <dbReference type="SAM" id="SignalP"/>
    </source>
</evidence>
<dbReference type="Proteomes" id="UP000252706">
    <property type="component" value="Unassembled WGS sequence"/>
</dbReference>
<evidence type="ECO:0000313" key="4">
    <source>
        <dbReference type="Proteomes" id="UP000252706"/>
    </source>
</evidence>
<dbReference type="OrthoDB" id="9803751at2"/>
<accession>A0A366WPQ9</accession>